<sequence length="526" mass="57686">MLALTSEIVSSPNSKRVLLPAKVRRSYKSVHDFGDDSLPLTSGIIRSDREIWHRSYARKLLLSDCLIICFAVAAGQLRFAGQPPDLGFPWPGSPLVGYTAVSAAVALLWMVFLSLVGSRSARVVGHGSEEYAIIALATFQLFGLIAIISMLAHIELSRGYLAIALPLGVIGLMFNRRYWRRKTSRRRVRGEDLTSVLVVGTPRVAADIAITFDKDPEAGYQVVGICTPDGPVEGAEVVTVGGTAIPIVGMDEAVVDAVRRTGVGTVALAATEHLRPTEIRRLIWELDSLGVDLIVAPGLVDVAEQRLRSRPVAGMAMLEVTKPQYNRANSQAKRAFDIAFSSVVLLLMSPVFLAAAAAVKLSSPGPIFYVSERIGLNGTTFRMFKFRSMFDGSDTRAAAMIAATESSPLFWKVKDDPRVTPVGRFLRKFSIDELPQFLNVLRGEMSVVGPRPQVRREVDSYDDLVRRRLAVKPGLTGLWQVSGRSNLQIEDAVRLDLTYVENWSLWQDLVIIAKTLRAVLHSEGAY</sequence>
<dbReference type="KEGG" id="many:MANY_47170"/>
<comment type="subcellular location">
    <subcellularLocation>
        <location evidence="1">Membrane</location>
        <topology evidence="1">Multi-pass membrane protein</topology>
    </subcellularLocation>
</comment>
<gene>
    <name evidence="9" type="ORF">MANY_47170</name>
</gene>
<dbReference type="PANTHER" id="PTHR30576:SF10">
    <property type="entry name" value="SLL5057 PROTEIN"/>
    <property type="match status" value="1"/>
</dbReference>
<evidence type="ECO:0000313" key="10">
    <source>
        <dbReference type="Proteomes" id="UP000467249"/>
    </source>
</evidence>
<feature type="transmembrane region" description="Helical" evidence="7">
    <location>
        <begin position="130"/>
        <end position="154"/>
    </location>
</feature>
<evidence type="ECO:0000256" key="2">
    <source>
        <dbReference type="ARBA" id="ARBA00006464"/>
    </source>
</evidence>
<feature type="transmembrane region" description="Helical" evidence="7">
    <location>
        <begin position="95"/>
        <end position="118"/>
    </location>
</feature>
<dbReference type="Gene3D" id="3.40.50.720">
    <property type="entry name" value="NAD(P)-binding Rossmann-like Domain"/>
    <property type="match status" value="1"/>
</dbReference>
<dbReference type="GO" id="GO:0016020">
    <property type="term" value="C:membrane"/>
    <property type="evidence" value="ECO:0007669"/>
    <property type="project" value="UniProtKB-SubCell"/>
</dbReference>
<keyword evidence="3 9" id="KW-0808">Transferase</keyword>
<reference evidence="9 10" key="1">
    <citation type="journal article" date="2019" name="Emerg. Microbes Infect.">
        <title>Comprehensive subspecies identification of 175 nontuberculous mycobacteria species based on 7547 genomic profiles.</title>
        <authorList>
            <person name="Matsumoto Y."/>
            <person name="Kinjo T."/>
            <person name="Motooka D."/>
            <person name="Nabeya D."/>
            <person name="Jung N."/>
            <person name="Uechi K."/>
            <person name="Horii T."/>
            <person name="Iida T."/>
            <person name="Fujita J."/>
            <person name="Nakamura S."/>
        </authorList>
    </citation>
    <scope>NUCLEOTIDE SEQUENCE [LARGE SCALE GENOMIC DNA]</scope>
    <source>
        <strain evidence="9 10">JCM 30275</strain>
    </source>
</reference>
<name>A0A6N4WBL9_9MYCO</name>
<dbReference type="NCBIfam" id="TIGR03025">
    <property type="entry name" value="EPS_sugtrans"/>
    <property type="match status" value="1"/>
</dbReference>
<feature type="transmembrane region" description="Helical" evidence="7">
    <location>
        <begin position="160"/>
        <end position="179"/>
    </location>
</feature>
<evidence type="ECO:0000256" key="1">
    <source>
        <dbReference type="ARBA" id="ARBA00004141"/>
    </source>
</evidence>
<dbReference type="PANTHER" id="PTHR30576">
    <property type="entry name" value="COLANIC BIOSYNTHESIS UDP-GLUCOSE LIPID CARRIER TRANSFERASE"/>
    <property type="match status" value="1"/>
</dbReference>
<dbReference type="Pfam" id="PF13727">
    <property type="entry name" value="CoA_binding_3"/>
    <property type="match status" value="1"/>
</dbReference>
<dbReference type="GO" id="GO:0016780">
    <property type="term" value="F:phosphotransferase activity, for other substituted phosphate groups"/>
    <property type="evidence" value="ECO:0007669"/>
    <property type="project" value="TreeGrafter"/>
</dbReference>
<dbReference type="Proteomes" id="UP000467249">
    <property type="component" value="Chromosome"/>
</dbReference>
<evidence type="ECO:0000313" key="9">
    <source>
        <dbReference type="EMBL" id="BBZ79380.1"/>
    </source>
</evidence>
<dbReference type="InterPro" id="IPR017475">
    <property type="entry name" value="EPS_sugar_tfrase"/>
</dbReference>
<feature type="transmembrane region" description="Helical" evidence="7">
    <location>
        <begin position="335"/>
        <end position="359"/>
    </location>
</feature>
<protein>
    <submittedName>
        <fullName evidence="9">Polyprenyl glycosylphosphotransferase</fullName>
    </submittedName>
</protein>
<keyword evidence="4 7" id="KW-0812">Transmembrane</keyword>
<dbReference type="InterPro" id="IPR003362">
    <property type="entry name" value="Bact_transf"/>
</dbReference>
<comment type="similarity">
    <text evidence="2">Belongs to the bacterial sugar transferase family.</text>
</comment>
<dbReference type="AlphaFoldDB" id="A0A6N4WBL9"/>
<keyword evidence="10" id="KW-1185">Reference proteome</keyword>
<accession>A0A6N4WBL9</accession>
<feature type="domain" description="Bacterial sugar transferase" evidence="8">
    <location>
        <begin position="333"/>
        <end position="520"/>
    </location>
</feature>
<feature type="transmembrane region" description="Helical" evidence="7">
    <location>
        <begin position="56"/>
        <end position="75"/>
    </location>
</feature>
<dbReference type="Pfam" id="PF02397">
    <property type="entry name" value="Bac_transf"/>
    <property type="match status" value="1"/>
</dbReference>
<organism evidence="9 10">
    <name type="scientific">Mycolicibacterium anyangense</name>
    <dbReference type="NCBI Taxonomy" id="1431246"/>
    <lineage>
        <taxon>Bacteria</taxon>
        <taxon>Bacillati</taxon>
        <taxon>Actinomycetota</taxon>
        <taxon>Actinomycetes</taxon>
        <taxon>Mycobacteriales</taxon>
        <taxon>Mycobacteriaceae</taxon>
        <taxon>Mycolicibacterium</taxon>
    </lineage>
</organism>
<evidence type="ECO:0000256" key="4">
    <source>
        <dbReference type="ARBA" id="ARBA00022692"/>
    </source>
</evidence>
<evidence type="ECO:0000259" key="8">
    <source>
        <dbReference type="Pfam" id="PF02397"/>
    </source>
</evidence>
<evidence type="ECO:0000256" key="3">
    <source>
        <dbReference type="ARBA" id="ARBA00022679"/>
    </source>
</evidence>
<evidence type="ECO:0000256" key="6">
    <source>
        <dbReference type="ARBA" id="ARBA00023136"/>
    </source>
</evidence>
<proteinExistence type="inferred from homology"/>
<keyword evidence="5 7" id="KW-1133">Transmembrane helix</keyword>
<keyword evidence="6 7" id="KW-0472">Membrane</keyword>
<evidence type="ECO:0000256" key="5">
    <source>
        <dbReference type="ARBA" id="ARBA00022989"/>
    </source>
</evidence>
<evidence type="ECO:0000256" key="7">
    <source>
        <dbReference type="SAM" id="Phobius"/>
    </source>
</evidence>
<dbReference type="EMBL" id="AP022620">
    <property type="protein sequence ID" value="BBZ79380.1"/>
    <property type="molecule type" value="Genomic_DNA"/>
</dbReference>